<keyword evidence="3" id="KW-1185">Reference proteome</keyword>
<organism evidence="2 3">
    <name type="scientific">Petropleomorpha daqingensis</name>
    <dbReference type="NCBI Taxonomy" id="2026353"/>
    <lineage>
        <taxon>Bacteria</taxon>
        <taxon>Bacillati</taxon>
        <taxon>Actinomycetota</taxon>
        <taxon>Actinomycetes</taxon>
        <taxon>Geodermatophilales</taxon>
        <taxon>Geodermatophilaceae</taxon>
        <taxon>Petropleomorpha</taxon>
    </lineage>
</organism>
<feature type="compositionally biased region" description="Basic residues" evidence="1">
    <location>
        <begin position="222"/>
        <end position="235"/>
    </location>
</feature>
<dbReference type="AlphaFoldDB" id="A0A853CP26"/>
<evidence type="ECO:0000313" key="2">
    <source>
        <dbReference type="EMBL" id="NYJ08549.1"/>
    </source>
</evidence>
<protein>
    <recommendedName>
        <fullName evidence="4">Competence protein CoiA-like family protein</fullName>
    </recommendedName>
</protein>
<evidence type="ECO:0000313" key="3">
    <source>
        <dbReference type="Proteomes" id="UP000541969"/>
    </source>
</evidence>
<reference evidence="2 3" key="1">
    <citation type="submission" date="2020-07" db="EMBL/GenBank/DDBJ databases">
        <title>Sequencing the genomes of 1000 actinobacteria strains.</title>
        <authorList>
            <person name="Klenk H.-P."/>
        </authorList>
    </citation>
    <scope>NUCLEOTIDE SEQUENCE [LARGE SCALE GENOMIC DNA]</scope>
    <source>
        <strain evidence="2 3">DSM 104001</strain>
    </source>
</reference>
<dbReference type="Proteomes" id="UP000541969">
    <property type="component" value="Unassembled WGS sequence"/>
</dbReference>
<sequence>MSSELRWAVTDGPAGTHAVELPADPAGARLVVTHYRGRFWCSTHAGGCGERLVAGARGFRHADTAAWCRFAEADAGPAYEHLRYEPALTAWLAEQGFGPRTRTLQAPDGAVDLQIVVDEVDAVLEVQLAPLPDVAWRERDDADRAQHRHVTWLYGPGAESAAVTEAAVRGLALELRRQNRGLIVGVRDVDERVRWVPLSSCRLTPDGFAAPGVEQARAVHRRRTTERRTAARRVAGHAPTGPEQLTFPV</sequence>
<evidence type="ECO:0000256" key="1">
    <source>
        <dbReference type="SAM" id="MobiDB-lite"/>
    </source>
</evidence>
<dbReference type="EMBL" id="JACBZT010000001">
    <property type="protein sequence ID" value="NYJ08549.1"/>
    <property type="molecule type" value="Genomic_DNA"/>
</dbReference>
<evidence type="ECO:0008006" key="4">
    <source>
        <dbReference type="Google" id="ProtNLM"/>
    </source>
</evidence>
<accession>A0A853CP26</accession>
<proteinExistence type="predicted"/>
<comment type="caution">
    <text evidence="2">The sequence shown here is derived from an EMBL/GenBank/DDBJ whole genome shotgun (WGS) entry which is preliminary data.</text>
</comment>
<name>A0A853CP26_9ACTN</name>
<gene>
    <name evidence="2" type="ORF">GGQ55_004827</name>
</gene>
<dbReference type="RefSeq" id="WP_179721225.1">
    <property type="nucleotide sequence ID" value="NZ_JACBZT010000001.1"/>
</dbReference>
<feature type="region of interest" description="Disordered" evidence="1">
    <location>
        <begin position="222"/>
        <end position="249"/>
    </location>
</feature>